<evidence type="ECO:0000313" key="2">
    <source>
        <dbReference type="Proteomes" id="UP000001409"/>
    </source>
</evidence>
<dbReference type="eggNOG" id="COG3553">
    <property type="taxonomic scope" value="Bacteria"/>
</dbReference>
<dbReference type="HOGENOM" id="CLU_127482_0_1_11"/>
<dbReference type="Proteomes" id="UP000001409">
    <property type="component" value="Chromosome"/>
</dbReference>
<reference evidence="1 2" key="1">
    <citation type="journal article" date="2003" name="Genome Res.">
        <title>Comparative complete genome sequence analysis of the amino acid replacements responsible for the thermostability of Corynebacterium efficiens.</title>
        <authorList>
            <person name="Nishio Y."/>
            <person name="Nakamura Y."/>
            <person name="Kawarabayasi Y."/>
            <person name="Usuda Y."/>
            <person name="Kimura E."/>
            <person name="Sugimoto S."/>
            <person name="Matsui K."/>
            <person name="Yamagishi A."/>
            <person name="Kikuchi H."/>
            <person name="Ikeo K."/>
            <person name="Gojobori T."/>
        </authorList>
    </citation>
    <scope>NUCLEOTIDE SEQUENCE [LARGE SCALE GENOMIC DNA]</scope>
    <source>
        <strain evidence="2">DSM 44549 / YS-314 / AJ 12310 / JCM 11189 / NBRC 100395</strain>
    </source>
</reference>
<dbReference type="EMBL" id="BA000035">
    <property type="protein sequence ID" value="BAC17956.1"/>
    <property type="molecule type" value="Genomic_DNA"/>
</dbReference>
<evidence type="ECO:0000313" key="1">
    <source>
        <dbReference type="EMBL" id="BAC17956.1"/>
    </source>
</evidence>
<dbReference type="Gene3D" id="3.30.310.50">
    <property type="entry name" value="Alpha-D-phosphohexomutase, C-terminal domain"/>
    <property type="match status" value="1"/>
</dbReference>
<accession>Q8FQH3</accession>
<name>Q8FQH3_COREF</name>
<dbReference type="Pfam" id="PF09981">
    <property type="entry name" value="DUF2218"/>
    <property type="match status" value="1"/>
</dbReference>
<protein>
    <recommendedName>
        <fullName evidence="3">DUF2218 domain-containing protein</fullName>
    </recommendedName>
</protein>
<organism evidence="1 2">
    <name type="scientific">Corynebacterium efficiens (strain DSM 44549 / YS-314 / AJ 12310 / JCM 11189 / NBRC 100395)</name>
    <dbReference type="NCBI Taxonomy" id="196164"/>
    <lineage>
        <taxon>Bacteria</taxon>
        <taxon>Bacillati</taxon>
        <taxon>Actinomycetota</taxon>
        <taxon>Actinomycetes</taxon>
        <taxon>Mycobacteriales</taxon>
        <taxon>Corynebacteriaceae</taxon>
        <taxon>Corynebacterium</taxon>
    </lineage>
</organism>
<dbReference type="InterPro" id="IPR014543">
    <property type="entry name" value="UCP028291"/>
</dbReference>
<dbReference type="STRING" id="196164.gene:10741554"/>
<evidence type="ECO:0008006" key="3">
    <source>
        <dbReference type="Google" id="ProtNLM"/>
    </source>
</evidence>
<proteinExistence type="predicted"/>
<keyword evidence="2" id="KW-1185">Reference proteome</keyword>
<dbReference type="AlphaFoldDB" id="Q8FQH3"/>
<sequence>MHMIVTSTARVSTDRPGRYGKQLTSHLSEKLTTTWDPEAGRGSIILNGQGPDAEDERFAFDGCASCDLVAGDGVLLLHIEAPGELADRFETVIGSHLVRFGSKDNLRVAFRRGDGTDGKVFDPLG</sequence>
<dbReference type="KEGG" id="cef:CE1146"/>